<evidence type="ECO:0000313" key="2">
    <source>
        <dbReference type="Proteomes" id="UP000331127"/>
    </source>
</evidence>
<gene>
    <name evidence="1" type="ORF">Amac_018160</name>
</gene>
<keyword evidence="2" id="KW-1185">Reference proteome</keyword>
<organism evidence="1 2">
    <name type="scientific">Acrocarpospora macrocephala</name>
    <dbReference type="NCBI Taxonomy" id="150177"/>
    <lineage>
        <taxon>Bacteria</taxon>
        <taxon>Bacillati</taxon>
        <taxon>Actinomycetota</taxon>
        <taxon>Actinomycetes</taxon>
        <taxon>Streptosporangiales</taxon>
        <taxon>Streptosporangiaceae</taxon>
        <taxon>Acrocarpospora</taxon>
    </lineage>
</organism>
<evidence type="ECO:0000313" key="1">
    <source>
        <dbReference type="EMBL" id="GES08221.1"/>
    </source>
</evidence>
<protein>
    <submittedName>
        <fullName evidence="1">Uncharacterized protein</fullName>
    </submittedName>
</protein>
<accession>A0A5M3WLV6</accession>
<name>A0A5M3WLV6_9ACTN</name>
<dbReference type="AlphaFoldDB" id="A0A5M3WLV6"/>
<dbReference type="EMBL" id="BLAE01000009">
    <property type="protein sequence ID" value="GES08221.1"/>
    <property type="molecule type" value="Genomic_DNA"/>
</dbReference>
<comment type="caution">
    <text evidence="1">The sequence shown here is derived from an EMBL/GenBank/DDBJ whole genome shotgun (WGS) entry which is preliminary data.</text>
</comment>
<reference evidence="1 2" key="1">
    <citation type="submission" date="2019-10" db="EMBL/GenBank/DDBJ databases">
        <title>Whole genome shotgun sequence of Acrocarpospora macrocephala NBRC 16266.</title>
        <authorList>
            <person name="Ichikawa N."/>
            <person name="Kimura A."/>
            <person name="Kitahashi Y."/>
            <person name="Komaki H."/>
            <person name="Oguchi A."/>
        </authorList>
    </citation>
    <scope>NUCLEOTIDE SEQUENCE [LARGE SCALE GENOMIC DNA]</scope>
    <source>
        <strain evidence="1 2">NBRC 16266</strain>
    </source>
</reference>
<proteinExistence type="predicted"/>
<sequence>MARLPPFLRRQDEDRRPRYLAGLVRLGEHVQLTGEGTVVVEKECLFEQTIKLLPRHMCHRDEAI</sequence>
<dbReference type="Proteomes" id="UP000331127">
    <property type="component" value="Unassembled WGS sequence"/>
</dbReference>